<proteinExistence type="predicted"/>
<protein>
    <submittedName>
        <fullName evidence="1">Uncharacterized protein</fullName>
    </submittedName>
</protein>
<comment type="caution">
    <text evidence="1">The sequence shown here is derived from an EMBL/GenBank/DDBJ whole genome shotgun (WGS) entry which is preliminary data.</text>
</comment>
<evidence type="ECO:0000313" key="2">
    <source>
        <dbReference type="Proteomes" id="UP000604083"/>
    </source>
</evidence>
<name>A0A934RJ82_9BACT</name>
<dbReference type="EMBL" id="JAENIO010000001">
    <property type="protein sequence ID" value="MBK1832424.1"/>
    <property type="molecule type" value="Genomic_DNA"/>
</dbReference>
<reference evidence="1" key="1">
    <citation type="submission" date="2021-01" db="EMBL/GenBank/DDBJ databases">
        <title>Modified the classification status of verrucomicrobia.</title>
        <authorList>
            <person name="Feng X."/>
        </authorList>
    </citation>
    <scope>NUCLEOTIDE SEQUENCE</scope>
    <source>
        <strain evidence="1">KCTC 12986</strain>
    </source>
</reference>
<organism evidence="1 2">
    <name type="scientific">Roseibacillus ishigakijimensis</name>
    <dbReference type="NCBI Taxonomy" id="454146"/>
    <lineage>
        <taxon>Bacteria</taxon>
        <taxon>Pseudomonadati</taxon>
        <taxon>Verrucomicrobiota</taxon>
        <taxon>Verrucomicrobiia</taxon>
        <taxon>Verrucomicrobiales</taxon>
        <taxon>Verrucomicrobiaceae</taxon>
        <taxon>Roseibacillus</taxon>
    </lineage>
</organism>
<dbReference type="Proteomes" id="UP000604083">
    <property type="component" value="Unassembled WGS sequence"/>
</dbReference>
<dbReference type="RefSeq" id="WP_200389861.1">
    <property type="nucleotide sequence ID" value="NZ_JAENIO010000001.1"/>
</dbReference>
<evidence type="ECO:0000313" key="1">
    <source>
        <dbReference type="EMBL" id="MBK1832424.1"/>
    </source>
</evidence>
<sequence length="113" mass="13292">MEKDYPSFKELTPTDGRDLDEKIAAEHFFGKSIPESYEMFLSNPDYFLNDFLHLGKEGFLFYAEIIVLYLRECVDGYDDVFIDFFKYIVKSRGDDLRGTKLLSLIEDVLHEEI</sequence>
<keyword evidence="2" id="KW-1185">Reference proteome</keyword>
<accession>A0A934RJ82</accession>
<gene>
    <name evidence="1" type="ORF">JIN78_00005</name>
</gene>
<dbReference type="AlphaFoldDB" id="A0A934RJ82"/>